<dbReference type="EMBL" id="CAIIXF020000001">
    <property type="protein sequence ID" value="CAH1775531.1"/>
    <property type="molecule type" value="Genomic_DNA"/>
</dbReference>
<evidence type="ECO:0000256" key="3">
    <source>
        <dbReference type="ARBA" id="ARBA00023242"/>
    </source>
</evidence>
<dbReference type="GO" id="GO:0005634">
    <property type="term" value="C:nucleus"/>
    <property type="evidence" value="ECO:0007669"/>
    <property type="project" value="UniProtKB-SubCell"/>
</dbReference>
<dbReference type="GO" id="GO:0006355">
    <property type="term" value="P:regulation of DNA-templated transcription"/>
    <property type="evidence" value="ECO:0007669"/>
    <property type="project" value="InterPro"/>
</dbReference>
<name>A0A8S4N3U8_OWEFU</name>
<dbReference type="InterPro" id="IPR008422">
    <property type="entry name" value="KN_HD"/>
</dbReference>
<accession>A0A8S4N3U8</accession>
<feature type="compositionally biased region" description="Low complexity" evidence="5">
    <location>
        <begin position="230"/>
        <end position="243"/>
    </location>
</feature>
<dbReference type="CDD" id="cd00086">
    <property type="entry name" value="homeodomain"/>
    <property type="match status" value="1"/>
</dbReference>
<dbReference type="SUPFAM" id="SSF46689">
    <property type="entry name" value="Homeodomain-like"/>
    <property type="match status" value="1"/>
</dbReference>
<dbReference type="InterPro" id="IPR001356">
    <property type="entry name" value="HD"/>
</dbReference>
<reference evidence="7" key="1">
    <citation type="submission" date="2022-03" db="EMBL/GenBank/DDBJ databases">
        <authorList>
            <person name="Martin C."/>
        </authorList>
    </citation>
    <scope>NUCLEOTIDE SEQUENCE</scope>
</reference>
<dbReference type="OrthoDB" id="10049207at2759"/>
<dbReference type="PROSITE" id="PS50071">
    <property type="entry name" value="HOMEOBOX_2"/>
    <property type="match status" value="1"/>
</dbReference>
<keyword evidence="3 4" id="KW-0539">Nucleus</keyword>
<keyword evidence="1 4" id="KW-0238">DNA-binding</keyword>
<dbReference type="Proteomes" id="UP000749559">
    <property type="component" value="Unassembled WGS sequence"/>
</dbReference>
<feature type="domain" description="Homeobox" evidence="6">
    <location>
        <begin position="247"/>
        <end position="310"/>
    </location>
</feature>
<evidence type="ECO:0000313" key="8">
    <source>
        <dbReference type="Proteomes" id="UP000749559"/>
    </source>
</evidence>
<dbReference type="Pfam" id="PF05920">
    <property type="entry name" value="Homeobox_KN"/>
    <property type="match status" value="1"/>
</dbReference>
<evidence type="ECO:0000256" key="1">
    <source>
        <dbReference type="ARBA" id="ARBA00023125"/>
    </source>
</evidence>
<dbReference type="Gene3D" id="1.10.10.60">
    <property type="entry name" value="Homeodomain-like"/>
    <property type="match status" value="1"/>
</dbReference>
<protein>
    <recommendedName>
        <fullName evidence="6">Homeobox domain-containing protein</fullName>
    </recommendedName>
</protein>
<evidence type="ECO:0000256" key="5">
    <source>
        <dbReference type="SAM" id="MobiDB-lite"/>
    </source>
</evidence>
<proteinExistence type="predicted"/>
<keyword evidence="2 4" id="KW-0371">Homeobox</keyword>
<evidence type="ECO:0000256" key="2">
    <source>
        <dbReference type="ARBA" id="ARBA00023155"/>
    </source>
</evidence>
<dbReference type="AlphaFoldDB" id="A0A8S4N3U8"/>
<evidence type="ECO:0000256" key="4">
    <source>
        <dbReference type="PROSITE-ProRule" id="PRU00108"/>
    </source>
</evidence>
<comment type="caution">
    <text evidence="7">The sequence shown here is derived from an EMBL/GenBank/DDBJ whole genome shotgun (WGS) entry which is preliminary data.</text>
</comment>
<sequence>MKTNTTSTPVAAKTRRDIPLSMNNLLNLSTEVSAVSEQQTAPHNSLKSASYLTFSPATVNKIHRDASSSQLSFSTSDRMNQKSGLDFLSSTSVEEFTITDASQSTVGPRPAENTTDALSLRGSMLEMQFSMLKYRLSDNVKLLELEVFYRKQVHEIECGRYRLLLANPKPHHQTAINRQHDVQKLALFDSVERNLSQLSAAPKDIIGAKLAKFEPRGASHSALPREPLMTSTPAKSSKSSTNTYKVPAPVVQRQRISRTSKLVLDTWFGQNSDNLYPTGEMVGQLAQSAGLSTKQVRKWLSRKRLQGRVNKKLMAHLRHDNHRDFSGDLVNYEWL</sequence>
<keyword evidence="8" id="KW-1185">Reference proteome</keyword>
<dbReference type="GO" id="GO:0003677">
    <property type="term" value="F:DNA binding"/>
    <property type="evidence" value="ECO:0007669"/>
    <property type="project" value="UniProtKB-UniRule"/>
</dbReference>
<organism evidence="7 8">
    <name type="scientific">Owenia fusiformis</name>
    <name type="common">Polychaete worm</name>
    <dbReference type="NCBI Taxonomy" id="6347"/>
    <lineage>
        <taxon>Eukaryota</taxon>
        <taxon>Metazoa</taxon>
        <taxon>Spiralia</taxon>
        <taxon>Lophotrochozoa</taxon>
        <taxon>Annelida</taxon>
        <taxon>Polychaeta</taxon>
        <taxon>Sedentaria</taxon>
        <taxon>Canalipalpata</taxon>
        <taxon>Sabellida</taxon>
        <taxon>Oweniida</taxon>
        <taxon>Oweniidae</taxon>
        <taxon>Owenia</taxon>
    </lineage>
</organism>
<comment type="subcellular location">
    <subcellularLocation>
        <location evidence="4">Nucleus</location>
    </subcellularLocation>
</comment>
<evidence type="ECO:0000313" key="7">
    <source>
        <dbReference type="EMBL" id="CAH1775531.1"/>
    </source>
</evidence>
<evidence type="ECO:0000259" key="6">
    <source>
        <dbReference type="PROSITE" id="PS50071"/>
    </source>
</evidence>
<dbReference type="InterPro" id="IPR009057">
    <property type="entry name" value="Homeodomain-like_sf"/>
</dbReference>
<feature type="DNA-binding region" description="Homeobox" evidence="4">
    <location>
        <begin position="249"/>
        <end position="311"/>
    </location>
</feature>
<gene>
    <name evidence="7" type="ORF">OFUS_LOCUS2827</name>
</gene>
<dbReference type="SMART" id="SM00389">
    <property type="entry name" value="HOX"/>
    <property type="match status" value="1"/>
</dbReference>
<feature type="region of interest" description="Disordered" evidence="5">
    <location>
        <begin position="217"/>
        <end position="243"/>
    </location>
</feature>